<evidence type="ECO:0000313" key="3">
    <source>
        <dbReference type="Proteomes" id="UP000784294"/>
    </source>
</evidence>
<dbReference type="AlphaFoldDB" id="A0A3S4ZZ10"/>
<feature type="compositionally biased region" description="Basic residues" evidence="1">
    <location>
        <begin position="20"/>
        <end position="29"/>
    </location>
</feature>
<evidence type="ECO:0000313" key="2">
    <source>
        <dbReference type="EMBL" id="VEL10627.1"/>
    </source>
</evidence>
<reference evidence="2" key="1">
    <citation type="submission" date="2018-11" db="EMBL/GenBank/DDBJ databases">
        <authorList>
            <consortium name="Pathogen Informatics"/>
        </authorList>
    </citation>
    <scope>NUCLEOTIDE SEQUENCE</scope>
</reference>
<keyword evidence="3" id="KW-1185">Reference proteome</keyword>
<organism evidence="2 3">
    <name type="scientific">Protopolystoma xenopodis</name>
    <dbReference type="NCBI Taxonomy" id="117903"/>
    <lineage>
        <taxon>Eukaryota</taxon>
        <taxon>Metazoa</taxon>
        <taxon>Spiralia</taxon>
        <taxon>Lophotrochozoa</taxon>
        <taxon>Platyhelminthes</taxon>
        <taxon>Monogenea</taxon>
        <taxon>Polyopisthocotylea</taxon>
        <taxon>Polystomatidea</taxon>
        <taxon>Polystomatidae</taxon>
        <taxon>Protopolystoma</taxon>
    </lineage>
</organism>
<name>A0A3S4ZZ10_9PLAT</name>
<feature type="region of interest" description="Disordered" evidence="1">
    <location>
        <begin position="20"/>
        <end position="50"/>
    </location>
</feature>
<proteinExistence type="predicted"/>
<protein>
    <submittedName>
        <fullName evidence="2">Uncharacterized protein</fullName>
    </submittedName>
</protein>
<dbReference type="Proteomes" id="UP000784294">
    <property type="component" value="Unassembled WGS sequence"/>
</dbReference>
<evidence type="ECO:0000256" key="1">
    <source>
        <dbReference type="SAM" id="MobiDB-lite"/>
    </source>
</evidence>
<accession>A0A3S4ZZ10</accession>
<sequence length="147" mass="16192">MASYATLNLHSRVHSFKSLTRHHRSRHPHATLPGQELSPSAQKCPAPGAQPERVGSQNELLVPFSSQDYGYYATAAPAVYNCSRHLKTGYSQPADFCLFCCGIFVFYCLKSLTIYPLKLCAGAVASLVSRGTHEEINNNYTANELIL</sequence>
<dbReference type="EMBL" id="CAAALY010009525">
    <property type="protein sequence ID" value="VEL10627.1"/>
    <property type="molecule type" value="Genomic_DNA"/>
</dbReference>
<comment type="caution">
    <text evidence="2">The sequence shown here is derived from an EMBL/GenBank/DDBJ whole genome shotgun (WGS) entry which is preliminary data.</text>
</comment>
<gene>
    <name evidence="2" type="ORF">PXEA_LOCUS4067</name>
</gene>